<organism evidence="7 8">
    <name type="scientific">Microbulbifer epialgicus</name>
    <dbReference type="NCBI Taxonomy" id="393907"/>
    <lineage>
        <taxon>Bacteria</taxon>
        <taxon>Pseudomonadati</taxon>
        <taxon>Pseudomonadota</taxon>
        <taxon>Gammaproteobacteria</taxon>
        <taxon>Cellvibrionales</taxon>
        <taxon>Microbulbiferaceae</taxon>
        <taxon>Microbulbifer</taxon>
    </lineage>
</organism>
<dbReference type="InterPro" id="IPR036388">
    <property type="entry name" value="WH-like_DNA-bd_sf"/>
</dbReference>
<dbReference type="SUPFAM" id="SSF88946">
    <property type="entry name" value="Sigma2 domain of RNA polymerase sigma factors"/>
    <property type="match status" value="1"/>
</dbReference>
<dbReference type="EMBL" id="JBGMEK010000010">
    <property type="protein sequence ID" value="MFA0810621.1"/>
    <property type="molecule type" value="Genomic_DNA"/>
</dbReference>
<dbReference type="Proteomes" id="UP001569428">
    <property type="component" value="Unassembled WGS sequence"/>
</dbReference>
<keyword evidence="7" id="KW-0808">Transferase</keyword>
<protein>
    <submittedName>
        <fullName evidence="7">RNA polymerase sigma factor</fullName>
        <ecNumber evidence="7">2.7.7.6</ecNumber>
    </submittedName>
</protein>
<name>A0ABV4NXF1_9GAMM</name>
<dbReference type="GO" id="GO:0003899">
    <property type="term" value="F:DNA-directed RNA polymerase activity"/>
    <property type="evidence" value="ECO:0007669"/>
    <property type="project" value="UniProtKB-EC"/>
</dbReference>
<evidence type="ECO:0000259" key="6">
    <source>
        <dbReference type="Pfam" id="PF08281"/>
    </source>
</evidence>
<dbReference type="RefSeq" id="WP_371838193.1">
    <property type="nucleotide sequence ID" value="NZ_JBGMEK010000010.1"/>
</dbReference>
<evidence type="ECO:0000259" key="5">
    <source>
        <dbReference type="Pfam" id="PF04542"/>
    </source>
</evidence>
<evidence type="ECO:0000256" key="4">
    <source>
        <dbReference type="ARBA" id="ARBA00023163"/>
    </source>
</evidence>
<gene>
    <name evidence="7" type="ORF">ACCI49_06785</name>
</gene>
<evidence type="ECO:0000313" key="7">
    <source>
        <dbReference type="EMBL" id="MFA0810621.1"/>
    </source>
</evidence>
<dbReference type="Gene3D" id="1.10.10.10">
    <property type="entry name" value="Winged helix-like DNA-binding domain superfamily/Winged helix DNA-binding domain"/>
    <property type="match status" value="1"/>
</dbReference>
<comment type="similarity">
    <text evidence="1">Belongs to the sigma-70 factor family. ECF subfamily.</text>
</comment>
<dbReference type="InterPro" id="IPR013249">
    <property type="entry name" value="RNA_pol_sigma70_r4_t2"/>
</dbReference>
<dbReference type="InterPro" id="IPR039425">
    <property type="entry name" value="RNA_pol_sigma-70-like"/>
</dbReference>
<keyword evidence="7" id="KW-0548">Nucleotidyltransferase</keyword>
<accession>A0ABV4NXF1</accession>
<dbReference type="InterPro" id="IPR013324">
    <property type="entry name" value="RNA_pol_sigma_r3/r4-like"/>
</dbReference>
<dbReference type="PANTHER" id="PTHR43133:SF64">
    <property type="entry name" value="ECF SIGMA FACTOR"/>
    <property type="match status" value="1"/>
</dbReference>
<dbReference type="Gene3D" id="1.10.1740.10">
    <property type="match status" value="1"/>
</dbReference>
<dbReference type="Pfam" id="PF08281">
    <property type="entry name" value="Sigma70_r4_2"/>
    <property type="match status" value="1"/>
</dbReference>
<dbReference type="SUPFAM" id="SSF88659">
    <property type="entry name" value="Sigma3 and sigma4 domains of RNA polymerase sigma factors"/>
    <property type="match status" value="1"/>
</dbReference>
<evidence type="ECO:0000256" key="2">
    <source>
        <dbReference type="ARBA" id="ARBA00023015"/>
    </source>
</evidence>
<dbReference type="InterPro" id="IPR007627">
    <property type="entry name" value="RNA_pol_sigma70_r2"/>
</dbReference>
<reference evidence="7 8" key="1">
    <citation type="submission" date="2024-08" db="EMBL/GenBank/DDBJ databases">
        <authorList>
            <person name="Ishaq N."/>
        </authorList>
    </citation>
    <scope>NUCLEOTIDE SEQUENCE [LARGE SCALE GENOMIC DNA]</scope>
    <source>
        <strain evidence="7 8">DSM 18651</strain>
    </source>
</reference>
<evidence type="ECO:0000256" key="3">
    <source>
        <dbReference type="ARBA" id="ARBA00023082"/>
    </source>
</evidence>
<sequence>MNQFLAQVEKRAFTMANFAVGNRDDALDIVQDSMLALVKNYSGRDRAEWRPLFFTILNNRITDWHRHNKKLSRWQLIRDKLPGAADEDDVVPTEWIDTQGSTPHSALVGERLLVAIDGAIGLLPLRQQQAFMLRCVEGFDVAETARAMSCSQGSVKTHLSRAMRSLRIHLEEFQ</sequence>
<dbReference type="Pfam" id="PF04542">
    <property type="entry name" value="Sigma70_r2"/>
    <property type="match status" value="1"/>
</dbReference>
<dbReference type="InterPro" id="IPR013325">
    <property type="entry name" value="RNA_pol_sigma_r2"/>
</dbReference>
<keyword evidence="2" id="KW-0805">Transcription regulation</keyword>
<feature type="domain" description="RNA polymerase sigma factor 70 region 4 type 2" evidence="6">
    <location>
        <begin position="114"/>
        <end position="166"/>
    </location>
</feature>
<dbReference type="InterPro" id="IPR014284">
    <property type="entry name" value="RNA_pol_sigma-70_dom"/>
</dbReference>
<keyword evidence="3" id="KW-0731">Sigma factor</keyword>
<comment type="caution">
    <text evidence="7">The sequence shown here is derived from an EMBL/GenBank/DDBJ whole genome shotgun (WGS) entry which is preliminary data.</text>
</comment>
<dbReference type="CDD" id="cd06171">
    <property type="entry name" value="Sigma70_r4"/>
    <property type="match status" value="1"/>
</dbReference>
<dbReference type="EC" id="2.7.7.6" evidence="7"/>
<dbReference type="NCBIfam" id="NF006550">
    <property type="entry name" value="PRK09047.1"/>
    <property type="match status" value="1"/>
</dbReference>
<proteinExistence type="inferred from homology"/>
<feature type="domain" description="RNA polymerase sigma-70 region 2" evidence="5">
    <location>
        <begin position="5"/>
        <end position="69"/>
    </location>
</feature>
<dbReference type="PANTHER" id="PTHR43133">
    <property type="entry name" value="RNA POLYMERASE ECF-TYPE SIGMA FACTO"/>
    <property type="match status" value="1"/>
</dbReference>
<evidence type="ECO:0000256" key="1">
    <source>
        <dbReference type="ARBA" id="ARBA00010641"/>
    </source>
</evidence>
<keyword evidence="8" id="KW-1185">Reference proteome</keyword>
<keyword evidence="4" id="KW-0804">Transcription</keyword>
<evidence type="ECO:0000313" key="8">
    <source>
        <dbReference type="Proteomes" id="UP001569428"/>
    </source>
</evidence>
<dbReference type="NCBIfam" id="TIGR02937">
    <property type="entry name" value="sigma70-ECF"/>
    <property type="match status" value="1"/>
</dbReference>